<proteinExistence type="predicted"/>
<sequence>MKVHYLIKFSKESDIKFVAHLDLMRTIQRMMKRSGLPVEYSKGFNPHINLSLAQPLAVGVYSSGDYMDAYFEEDIDENIIIEKLNESAPMGIKVLEAKKIIDEQNKKVFKSMAAIDAAKYRVKLKYNEVSYLKEDIEKLLNSNEWVILKKSKSGEGEVNIKPMVKEFSYTTTDNTLTVNTLVACGSRENLSAELLAKFIQENTREANKEAFVNIKREEMYAKVGKKLVPLYKYAEMIR</sequence>
<keyword evidence="3" id="KW-1185">Reference proteome</keyword>
<reference evidence="2 3" key="1">
    <citation type="submission" date="2023-04" db="EMBL/GenBank/DDBJ databases">
        <title>Clostridium tannerae sp. nov., isolated from the fecal material of an alpaca.</title>
        <authorList>
            <person name="Miller S."/>
            <person name="Hendry M."/>
            <person name="King J."/>
            <person name="Sankaranarayanan K."/>
            <person name="Lawson P.A."/>
        </authorList>
    </citation>
    <scope>NUCLEOTIDE SEQUENCE [LARGE SCALE GENOMIC DNA]</scope>
    <source>
        <strain evidence="2 3">A1-XYC3</strain>
    </source>
</reference>
<dbReference type="Proteomes" id="UP001281656">
    <property type="component" value="Unassembled WGS sequence"/>
</dbReference>
<comment type="caution">
    <text evidence="2">The sequence shown here is derived from an EMBL/GenBank/DDBJ whole genome shotgun (WGS) entry which is preliminary data.</text>
</comment>
<evidence type="ECO:0000259" key="1">
    <source>
        <dbReference type="Pfam" id="PF10105"/>
    </source>
</evidence>
<organism evidence="2 3">
    <name type="scientific">Clostridium tanneri</name>
    <dbReference type="NCBI Taxonomy" id="3037988"/>
    <lineage>
        <taxon>Bacteria</taxon>
        <taxon>Bacillati</taxon>
        <taxon>Bacillota</taxon>
        <taxon>Clostridia</taxon>
        <taxon>Eubacteriales</taxon>
        <taxon>Clostridiaceae</taxon>
        <taxon>Clostridium</taxon>
    </lineage>
</organism>
<name>A0ABU4JP13_9CLOT</name>
<dbReference type="EMBL" id="JARUJP010000001">
    <property type="protein sequence ID" value="MDW8799855.1"/>
    <property type="molecule type" value="Genomic_DNA"/>
</dbReference>
<evidence type="ECO:0000313" key="2">
    <source>
        <dbReference type="EMBL" id="MDW8799855.1"/>
    </source>
</evidence>
<accession>A0ABU4JP13</accession>
<feature type="domain" description="DUF2344" evidence="1">
    <location>
        <begin position="5"/>
        <end position="191"/>
    </location>
</feature>
<gene>
    <name evidence="2" type="ORF">P8V03_01645</name>
</gene>
<evidence type="ECO:0000313" key="3">
    <source>
        <dbReference type="Proteomes" id="UP001281656"/>
    </source>
</evidence>
<dbReference type="InterPro" id="IPR018768">
    <property type="entry name" value="DUF2344"/>
</dbReference>
<dbReference type="RefSeq" id="WP_318796526.1">
    <property type="nucleotide sequence ID" value="NZ_JARUJP010000001.1"/>
</dbReference>
<dbReference type="Pfam" id="PF10105">
    <property type="entry name" value="DUF2344"/>
    <property type="match status" value="1"/>
</dbReference>
<protein>
    <submittedName>
        <fullName evidence="2">TIGR03936 family radical SAM-associated protein</fullName>
    </submittedName>
</protein>
<dbReference type="NCBIfam" id="TIGR03936">
    <property type="entry name" value="sam_1_link_chp"/>
    <property type="match status" value="1"/>
</dbReference>